<dbReference type="AlphaFoldDB" id="A0AAU7DL37"/>
<dbReference type="RefSeq" id="WP_348263013.1">
    <property type="nucleotide sequence ID" value="NZ_CP121196.1"/>
</dbReference>
<dbReference type="Pfam" id="PF09832">
    <property type="entry name" value="DUF2059"/>
    <property type="match status" value="1"/>
</dbReference>
<feature type="domain" description="DUF2059" evidence="2">
    <location>
        <begin position="126"/>
        <end position="181"/>
    </location>
</feature>
<proteinExistence type="predicted"/>
<evidence type="ECO:0000313" key="3">
    <source>
        <dbReference type="EMBL" id="XBH17788.1"/>
    </source>
</evidence>
<protein>
    <submittedName>
        <fullName evidence="3">DUF2059 domain-containing protein</fullName>
    </submittedName>
</protein>
<accession>A0AAU7DL37</accession>
<evidence type="ECO:0000256" key="1">
    <source>
        <dbReference type="SAM" id="SignalP"/>
    </source>
</evidence>
<sequence>MIRIIRTAMILGIAVGTSSAFVFAQSPQSSEVVPAGGQASTAVVPADQKPTLEQLTKLFEVMRLKEQMQSMRQMVPAMVQQQITSAMKQTEAELPSGTKLTPEQREGMQTVMSKYVGKAMDLYPADEMITDMGEIYQRHLSKDDVDGLIVFYSSPAGQHLLNAQPVIAQEFMPIVMGKVMPRSQAMTKEMMKEMAAFVPSKQAASKQGATKPPAK</sequence>
<dbReference type="EMBL" id="CP121196">
    <property type="protein sequence ID" value="XBH17788.1"/>
    <property type="molecule type" value="Genomic_DNA"/>
</dbReference>
<feature type="signal peptide" evidence="1">
    <location>
        <begin position="1"/>
        <end position="24"/>
    </location>
</feature>
<reference evidence="3" key="1">
    <citation type="submission" date="2023-03" db="EMBL/GenBank/DDBJ databases">
        <title>Edaphobacter sp.</title>
        <authorList>
            <person name="Huber K.J."/>
            <person name="Papendorf J."/>
            <person name="Pilke C."/>
            <person name="Bunk B."/>
            <person name="Sproeer C."/>
            <person name="Pester M."/>
        </authorList>
    </citation>
    <scope>NUCLEOTIDE SEQUENCE</scope>
    <source>
        <strain evidence="3">DSM 110680</strain>
    </source>
</reference>
<evidence type="ECO:0000259" key="2">
    <source>
        <dbReference type="Pfam" id="PF09832"/>
    </source>
</evidence>
<feature type="chain" id="PRO_5043358104" evidence="1">
    <location>
        <begin position="25"/>
        <end position="215"/>
    </location>
</feature>
<keyword evidence="1" id="KW-0732">Signal</keyword>
<name>A0AAU7DL37_9BACT</name>
<dbReference type="InterPro" id="IPR018637">
    <property type="entry name" value="DUF2059"/>
</dbReference>
<organism evidence="3">
    <name type="scientific">Telmatobacter sp. DSM 110680</name>
    <dbReference type="NCBI Taxonomy" id="3036704"/>
    <lineage>
        <taxon>Bacteria</taxon>
        <taxon>Pseudomonadati</taxon>
        <taxon>Acidobacteriota</taxon>
        <taxon>Terriglobia</taxon>
        <taxon>Terriglobales</taxon>
        <taxon>Acidobacteriaceae</taxon>
        <taxon>Telmatobacter</taxon>
    </lineage>
</organism>
<gene>
    <name evidence="3" type="ORF">P8935_00295</name>
</gene>